<feature type="domain" description="Ketosynthase family 3 (KS3)" evidence="4">
    <location>
        <begin position="40"/>
        <end position="457"/>
    </location>
</feature>
<dbReference type="Pfam" id="PF02801">
    <property type="entry name" value="Ketoacyl-synt_C"/>
    <property type="match status" value="1"/>
</dbReference>
<dbReference type="CDD" id="cd00833">
    <property type="entry name" value="PKS"/>
    <property type="match status" value="1"/>
</dbReference>
<evidence type="ECO:0000256" key="3">
    <source>
        <dbReference type="ARBA" id="ARBA00023268"/>
    </source>
</evidence>
<dbReference type="SUPFAM" id="SSF53901">
    <property type="entry name" value="Thiolase-like"/>
    <property type="match status" value="1"/>
</dbReference>
<dbReference type="Gene3D" id="3.40.366.10">
    <property type="entry name" value="Malonyl-Coenzyme A Acyl Carrier Protein, domain 2"/>
    <property type="match status" value="1"/>
</dbReference>
<protein>
    <submittedName>
        <fullName evidence="5">Type I polyketide synthase</fullName>
    </submittedName>
</protein>
<gene>
    <name evidence="5" type="ORF">ACFPZI_33755</name>
</gene>
<dbReference type="InterPro" id="IPR014030">
    <property type="entry name" value="Ketoacyl_synth_N"/>
</dbReference>
<keyword evidence="6" id="KW-1185">Reference proteome</keyword>
<evidence type="ECO:0000256" key="1">
    <source>
        <dbReference type="ARBA" id="ARBA00001957"/>
    </source>
</evidence>
<reference evidence="6" key="1">
    <citation type="journal article" date="2019" name="Int. J. Syst. Evol. Microbiol.">
        <title>The Global Catalogue of Microorganisms (GCM) 10K type strain sequencing project: providing services to taxonomists for standard genome sequencing and annotation.</title>
        <authorList>
            <consortium name="The Broad Institute Genomics Platform"/>
            <consortium name="The Broad Institute Genome Sequencing Center for Infectious Disease"/>
            <person name="Wu L."/>
            <person name="Ma J."/>
        </authorList>
    </citation>
    <scope>NUCLEOTIDE SEQUENCE [LARGE SCALE GENOMIC DNA]</scope>
    <source>
        <strain evidence="6">JCM 10411</strain>
    </source>
</reference>
<dbReference type="Gene3D" id="3.40.47.10">
    <property type="match status" value="1"/>
</dbReference>
<dbReference type="InterPro" id="IPR016039">
    <property type="entry name" value="Thiolase-like"/>
</dbReference>
<organism evidence="5 6">
    <name type="scientific">Streptomyces chlorus</name>
    <dbReference type="NCBI Taxonomy" id="887452"/>
    <lineage>
        <taxon>Bacteria</taxon>
        <taxon>Bacillati</taxon>
        <taxon>Actinomycetota</taxon>
        <taxon>Actinomycetes</taxon>
        <taxon>Kitasatosporales</taxon>
        <taxon>Streptomycetaceae</taxon>
        <taxon>Streptomyces</taxon>
    </lineage>
</organism>
<dbReference type="Pfam" id="PF00109">
    <property type="entry name" value="ketoacyl-synt"/>
    <property type="match status" value="1"/>
</dbReference>
<feature type="non-terminal residue" evidence="5">
    <location>
        <position position="626"/>
    </location>
</feature>
<keyword evidence="3" id="KW-0511">Multifunctional enzyme</keyword>
<dbReference type="InterPro" id="IPR032821">
    <property type="entry name" value="PKS_assoc"/>
</dbReference>
<dbReference type="InterPro" id="IPR020841">
    <property type="entry name" value="PKS_Beta-ketoAc_synthase_dom"/>
</dbReference>
<dbReference type="Pfam" id="PF16197">
    <property type="entry name" value="KAsynt_C_assoc"/>
    <property type="match status" value="1"/>
</dbReference>
<dbReference type="InterPro" id="IPR014031">
    <property type="entry name" value="Ketoacyl_synth_C"/>
</dbReference>
<dbReference type="SUPFAM" id="SSF52151">
    <property type="entry name" value="FabD/lysophospholipase-like"/>
    <property type="match status" value="1"/>
</dbReference>
<comment type="caution">
    <text evidence="5">The sequence shown here is derived from an EMBL/GenBank/DDBJ whole genome shotgun (WGS) entry which is preliminary data.</text>
</comment>
<dbReference type="Pfam" id="PF08990">
    <property type="entry name" value="Docking"/>
    <property type="match status" value="1"/>
</dbReference>
<dbReference type="RefSeq" id="WP_381370982.1">
    <property type="nucleotide sequence ID" value="NZ_JBHSOA010000126.1"/>
</dbReference>
<comment type="cofactor">
    <cofactor evidence="1">
        <name>pantetheine 4'-phosphate</name>
        <dbReference type="ChEBI" id="CHEBI:47942"/>
    </cofactor>
</comment>
<keyword evidence="2" id="KW-0808">Transferase</keyword>
<sequence length="626" mass="65834">MPNGGLVNNEERLLSYLRRATADLRATRERLAEAERAADREPIAIVSMACRYPGGIASPEDLWHTVANGVDAVSEFPADRGWDIDRLHDASGEQPDSISTRFGGFLRDAAEFDAHFFGITPREARLTDPQERMMLEISWEALERGGIDPQTLRGSDTGVFTGLMYHDYALGHDPSGTSGGGQVSGRVAYTLGLEGAAVTVDTACSSSLVALHLAVHAIHRGDCTLALAGGVTVMGTPGMFVHFSNSRGLAPDGRCRSFGAGADGTGLAEGAGVLLLERLSDARRNHHPVLALVRGSAVNQDGASNGLTSPNGLAQQRVIRQALAHAGISAAEVDAVEGHGTGTVLGDPIEAQALLATYGQDRSQDRPLWLGSVKSNIGHAQAAAGVAGVIKMVQAMRHGVLPRSLHLDEPTPHVDWSAGHVRLLAEARTWPDLGRPRRAGVSSFGMSGTNGHVILEQVPEPETTESTGTGASAGSGHSWPEGCPLPWIVSARTQDALCVQADRLQRRLEDGETGAPADLDVAYSLATSRTAMEQRAAVVAADHQELIQGLMAIAQGEQHPHVLRSGRPGKGQVAFVFPGQGAQRLGMGQGLCEAFPAFADAFGAVVAELERGPGLGRPLLDVLWGG</sequence>
<dbReference type="InterPro" id="IPR050091">
    <property type="entry name" value="PKS_NRPS_Biosynth_Enz"/>
</dbReference>
<dbReference type="InterPro" id="IPR015083">
    <property type="entry name" value="NorB/c/GfsB-D-like_docking"/>
</dbReference>
<evidence type="ECO:0000313" key="5">
    <source>
        <dbReference type="EMBL" id="MFC5856545.1"/>
    </source>
</evidence>
<evidence type="ECO:0000256" key="2">
    <source>
        <dbReference type="ARBA" id="ARBA00022679"/>
    </source>
</evidence>
<evidence type="ECO:0000313" key="6">
    <source>
        <dbReference type="Proteomes" id="UP001596180"/>
    </source>
</evidence>
<proteinExistence type="predicted"/>
<dbReference type="PANTHER" id="PTHR43775:SF51">
    <property type="entry name" value="INACTIVE PHENOLPHTHIOCEROL SYNTHESIS POLYKETIDE SYNTHASE TYPE I PKS1-RELATED"/>
    <property type="match status" value="1"/>
</dbReference>
<name>A0ABW1E7R0_9ACTN</name>
<dbReference type="PROSITE" id="PS52004">
    <property type="entry name" value="KS3_2"/>
    <property type="match status" value="1"/>
</dbReference>
<evidence type="ECO:0000259" key="4">
    <source>
        <dbReference type="PROSITE" id="PS52004"/>
    </source>
</evidence>
<dbReference type="InterPro" id="IPR001227">
    <property type="entry name" value="Ac_transferase_dom_sf"/>
</dbReference>
<dbReference type="EMBL" id="JBHSOA010000126">
    <property type="protein sequence ID" value="MFC5856545.1"/>
    <property type="molecule type" value="Genomic_DNA"/>
</dbReference>
<dbReference type="PANTHER" id="PTHR43775">
    <property type="entry name" value="FATTY ACID SYNTHASE"/>
    <property type="match status" value="1"/>
</dbReference>
<dbReference type="SMART" id="SM00825">
    <property type="entry name" value="PKS_KS"/>
    <property type="match status" value="1"/>
</dbReference>
<accession>A0ABW1E7R0</accession>
<dbReference type="InterPro" id="IPR016035">
    <property type="entry name" value="Acyl_Trfase/lysoPLipase"/>
</dbReference>
<dbReference type="Proteomes" id="UP001596180">
    <property type="component" value="Unassembled WGS sequence"/>
</dbReference>